<dbReference type="RefSeq" id="XP_007329889.1">
    <property type="nucleotide sequence ID" value="XM_007329827.1"/>
</dbReference>
<dbReference type="eggNOG" id="ENOG502S4QJ">
    <property type="taxonomic scope" value="Eukaryota"/>
</dbReference>
<evidence type="ECO:0000313" key="4">
    <source>
        <dbReference type="Proteomes" id="UP000008493"/>
    </source>
</evidence>
<dbReference type="Proteomes" id="UP000008493">
    <property type="component" value="Unassembled WGS sequence"/>
</dbReference>
<dbReference type="GeneID" id="18824097"/>
<evidence type="ECO:0000313" key="3">
    <source>
        <dbReference type="EMBL" id="EKM79137.1"/>
    </source>
</evidence>
<keyword evidence="4" id="KW-1185">Reference proteome</keyword>
<dbReference type="OMA" id="WKEWKRG"/>
<evidence type="ECO:0000256" key="1">
    <source>
        <dbReference type="SAM" id="MobiDB-lite"/>
    </source>
</evidence>
<keyword evidence="2" id="KW-0472">Membrane</keyword>
<keyword evidence="2" id="KW-1133">Transmembrane helix</keyword>
<dbReference type="InParanoid" id="K5X847"/>
<dbReference type="HOGENOM" id="CLU_053753_0_0_1"/>
<organism evidence="3 4">
    <name type="scientific">Agaricus bisporus var. burnettii (strain JB137-S8 / ATCC MYA-4627 / FGSC 10392)</name>
    <name type="common">White button mushroom</name>
    <dbReference type="NCBI Taxonomy" id="597362"/>
    <lineage>
        <taxon>Eukaryota</taxon>
        <taxon>Fungi</taxon>
        <taxon>Dikarya</taxon>
        <taxon>Basidiomycota</taxon>
        <taxon>Agaricomycotina</taxon>
        <taxon>Agaricomycetes</taxon>
        <taxon>Agaricomycetidae</taxon>
        <taxon>Agaricales</taxon>
        <taxon>Agaricineae</taxon>
        <taxon>Agaricaceae</taxon>
        <taxon>Agaricus</taxon>
    </lineage>
</organism>
<dbReference type="AlphaFoldDB" id="K5X847"/>
<gene>
    <name evidence="3" type="ORF">AGABI1DRAFT_113754</name>
</gene>
<evidence type="ECO:0000256" key="2">
    <source>
        <dbReference type="SAM" id="Phobius"/>
    </source>
</evidence>
<accession>K5X847</accession>
<protein>
    <submittedName>
        <fullName evidence="3">Uncharacterized protein</fullName>
    </submittedName>
</protein>
<dbReference type="OrthoDB" id="5582002at2759"/>
<feature type="region of interest" description="Disordered" evidence="1">
    <location>
        <begin position="1"/>
        <end position="79"/>
    </location>
</feature>
<keyword evidence="2" id="KW-0812">Transmembrane</keyword>
<feature type="transmembrane region" description="Helical" evidence="2">
    <location>
        <begin position="192"/>
        <end position="213"/>
    </location>
</feature>
<name>K5X847_AGABU</name>
<sequence length="379" mass="41612">MDADRKSTVSSFYGGRKSSDALNQDYPAPNPATSRLGRDDASSFFNPDPQRMSLTGRGVTAGYNPSSFYPGREEPLKGGRDEEEEAWDVYADFNNTGPRYSSAFMQSPPTNAKGYQPLNTPTQSSKELEAGSATPVEMVTVPALGAEWGKAELHGMTKTAKREKVRESRKEKWKQWNRGQRGMCGSFCTRKVFAWSLFGLCAAIVLVLALCLPRVPSFSFNSRTPLVNATGAWAEAVSYGFSRTPANFSFPAFASLQLNTGNNFVPVTFKHMRASIYDLDTGDQVGTGDLLESRTVPPKSFPQISLPLNFTYSAINASDIAWNNWYNGCRNRINSSGNRPAVKFRLSIELDILGLIGTRTVSTQIADASCPWELPVDSV</sequence>
<reference evidence="4" key="1">
    <citation type="journal article" date="2012" name="Proc. Natl. Acad. Sci. U.S.A.">
        <title>Genome sequence of the button mushroom Agaricus bisporus reveals mechanisms governing adaptation to a humic-rich ecological niche.</title>
        <authorList>
            <person name="Morin E."/>
            <person name="Kohler A."/>
            <person name="Baker A.R."/>
            <person name="Foulongne-Oriol M."/>
            <person name="Lombard V."/>
            <person name="Nagy L.G."/>
            <person name="Ohm R.A."/>
            <person name="Patyshakuliyeva A."/>
            <person name="Brun A."/>
            <person name="Aerts A.L."/>
            <person name="Bailey A.M."/>
            <person name="Billette C."/>
            <person name="Coutinho P.M."/>
            <person name="Deakin G."/>
            <person name="Doddapaneni H."/>
            <person name="Floudas D."/>
            <person name="Grimwood J."/>
            <person name="Hilden K."/>
            <person name="Kuees U."/>
            <person name="LaButti K.M."/>
            <person name="Lapidus A."/>
            <person name="Lindquist E.A."/>
            <person name="Lucas S.M."/>
            <person name="Murat C."/>
            <person name="Riley R.W."/>
            <person name="Salamov A.A."/>
            <person name="Schmutz J."/>
            <person name="Subramanian V."/>
            <person name="Woesten H.A.B."/>
            <person name="Xu J."/>
            <person name="Eastwood D.C."/>
            <person name="Foster G.D."/>
            <person name="Sonnenberg A.S."/>
            <person name="Cullen D."/>
            <person name="de Vries R.P."/>
            <person name="Lundell T."/>
            <person name="Hibbett D.S."/>
            <person name="Henrissat B."/>
            <person name="Burton K.S."/>
            <person name="Kerrigan R.W."/>
            <person name="Challen M.P."/>
            <person name="Grigoriev I.V."/>
            <person name="Martin F."/>
        </authorList>
    </citation>
    <scope>NUCLEOTIDE SEQUENCE [LARGE SCALE GENOMIC DNA]</scope>
    <source>
        <strain evidence="4">JB137-S8 / ATCC MYA-4627 / FGSC 10392</strain>
    </source>
</reference>
<dbReference type="STRING" id="597362.K5X847"/>
<dbReference type="EMBL" id="JH971390">
    <property type="protein sequence ID" value="EKM79137.1"/>
    <property type="molecule type" value="Genomic_DNA"/>
</dbReference>
<dbReference type="KEGG" id="abp:AGABI1DRAFT113754"/>
<proteinExistence type="predicted"/>